<reference evidence="4" key="1">
    <citation type="journal article" date="2014" name="Proc. Natl. Acad. Sci. U.S.A.">
        <title>Extensive sampling of basidiomycete genomes demonstrates inadequacy of the white-rot/brown-rot paradigm for wood decay fungi.</title>
        <authorList>
            <person name="Riley R."/>
            <person name="Salamov A.A."/>
            <person name="Brown D.W."/>
            <person name="Nagy L.G."/>
            <person name="Floudas D."/>
            <person name="Held B.W."/>
            <person name="Levasseur A."/>
            <person name="Lombard V."/>
            <person name="Morin E."/>
            <person name="Otillar R."/>
            <person name="Lindquist E.A."/>
            <person name="Sun H."/>
            <person name="LaButti K.M."/>
            <person name="Schmutz J."/>
            <person name="Jabbour D."/>
            <person name="Luo H."/>
            <person name="Baker S.E."/>
            <person name="Pisabarro A.G."/>
            <person name="Walton J.D."/>
            <person name="Blanchette R.A."/>
            <person name="Henrissat B."/>
            <person name="Martin F."/>
            <person name="Cullen D."/>
            <person name="Hibbett D.S."/>
            <person name="Grigoriev I.V."/>
        </authorList>
    </citation>
    <scope>NUCLEOTIDE SEQUENCE [LARGE SCALE GENOMIC DNA]</scope>
    <source>
        <strain evidence="4">CBS 339.88</strain>
    </source>
</reference>
<evidence type="ECO:0000313" key="3">
    <source>
        <dbReference type="EMBL" id="KDR82916.1"/>
    </source>
</evidence>
<feature type="compositionally biased region" description="Polar residues" evidence="1">
    <location>
        <begin position="1774"/>
        <end position="1786"/>
    </location>
</feature>
<feature type="region of interest" description="Disordered" evidence="1">
    <location>
        <begin position="52"/>
        <end position="245"/>
    </location>
</feature>
<feature type="compositionally biased region" description="Polar residues" evidence="1">
    <location>
        <begin position="233"/>
        <end position="245"/>
    </location>
</feature>
<feature type="region of interest" description="Disordered" evidence="1">
    <location>
        <begin position="636"/>
        <end position="780"/>
    </location>
</feature>
<evidence type="ECO:0000259" key="2">
    <source>
        <dbReference type="Pfam" id="PF13649"/>
    </source>
</evidence>
<evidence type="ECO:0000313" key="4">
    <source>
        <dbReference type="Proteomes" id="UP000027222"/>
    </source>
</evidence>
<feature type="region of interest" description="Disordered" evidence="1">
    <location>
        <begin position="487"/>
        <end position="511"/>
    </location>
</feature>
<feature type="compositionally biased region" description="Acidic residues" evidence="1">
    <location>
        <begin position="1483"/>
        <end position="1492"/>
    </location>
</feature>
<feature type="region of interest" description="Disordered" evidence="1">
    <location>
        <begin position="1473"/>
        <end position="1548"/>
    </location>
</feature>
<feature type="compositionally biased region" description="Basic and acidic residues" evidence="1">
    <location>
        <begin position="189"/>
        <end position="205"/>
    </location>
</feature>
<feature type="compositionally biased region" description="Polar residues" evidence="1">
    <location>
        <begin position="31"/>
        <end position="40"/>
    </location>
</feature>
<feature type="compositionally biased region" description="Gly residues" evidence="1">
    <location>
        <begin position="498"/>
        <end position="507"/>
    </location>
</feature>
<dbReference type="Gene3D" id="3.40.50.150">
    <property type="entry name" value="Vaccinia Virus protein VP39"/>
    <property type="match status" value="1"/>
</dbReference>
<feature type="compositionally biased region" description="Polar residues" evidence="1">
    <location>
        <begin position="1250"/>
        <end position="1260"/>
    </location>
</feature>
<proteinExistence type="predicted"/>
<gene>
    <name evidence="3" type="ORF">GALMADRAFT_238570</name>
</gene>
<feature type="region of interest" description="Disordered" evidence="1">
    <location>
        <begin position="1203"/>
        <end position="1301"/>
    </location>
</feature>
<feature type="region of interest" description="Disordered" evidence="1">
    <location>
        <begin position="1"/>
        <end position="40"/>
    </location>
</feature>
<dbReference type="Proteomes" id="UP000027222">
    <property type="component" value="Unassembled WGS sequence"/>
</dbReference>
<feature type="compositionally biased region" description="Low complexity" evidence="1">
    <location>
        <begin position="1214"/>
        <end position="1223"/>
    </location>
</feature>
<feature type="region of interest" description="Disordered" evidence="1">
    <location>
        <begin position="1747"/>
        <end position="1849"/>
    </location>
</feature>
<feature type="compositionally biased region" description="Polar residues" evidence="1">
    <location>
        <begin position="1830"/>
        <end position="1844"/>
    </location>
</feature>
<organism evidence="3 4">
    <name type="scientific">Galerina marginata (strain CBS 339.88)</name>
    <dbReference type="NCBI Taxonomy" id="685588"/>
    <lineage>
        <taxon>Eukaryota</taxon>
        <taxon>Fungi</taxon>
        <taxon>Dikarya</taxon>
        <taxon>Basidiomycota</taxon>
        <taxon>Agaricomycotina</taxon>
        <taxon>Agaricomycetes</taxon>
        <taxon>Agaricomycetidae</taxon>
        <taxon>Agaricales</taxon>
        <taxon>Agaricineae</taxon>
        <taxon>Strophariaceae</taxon>
        <taxon>Galerina</taxon>
    </lineage>
</organism>
<feature type="compositionally biased region" description="Low complexity" evidence="1">
    <location>
        <begin position="397"/>
        <end position="413"/>
    </location>
</feature>
<dbReference type="InterPro" id="IPR029063">
    <property type="entry name" value="SAM-dependent_MTases_sf"/>
</dbReference>
<feature type="compositionally biased region" description="Low complexity" evidence="1">
    <location>
        <begin position="969"/>
        <end position="994"/>
    </location>
</feature>
<feature type="compositionally biased region" description="Low complexity" evidence="1">
    <location>
        <begin position="130"/>
        <end position="166"/>
    </location>
</feature>
<dbReference type="PANTHER" id="PTHR43591">
    <property type="entry name" value="METHYLTRANSFERASE"/>
    <property type="match status" value="1"/>
</dbReference>
<protein>
    <recommendedName>
        <fullName evidence="2">Methyltransferase domain-containing protein</fullName>
    </recommendedName>
</protein>
<feature type="compositionally biased region" description="Low complexity" evidence="1">
    <location>
        <begin position="324"/>
        <end position="342"/>
    </location>
</feature>
<feature type="compositionally biased region" description="Basic and acidic residues" evidence="1">
    <location>
        <begin position="766"/>
        <end position="777"/>
    </location>
</feature>
<feature type="compositionally biased region" description="Pro residues" evidence="1">
    <location>
        <begin position="1284"/>
        <end position="1297"/>
    </location>
</feature>
<feature type="domain" description="Methyltransferase" evidence="2">
    <location>
        <begin position="1086"/>
        <end position="1183"/>
    </location>
</feature>
<dbReference type="CDD" id="cd02440">
    <property type="entry name" value="AdoMet_MTases"/>
    <property type="match status" value="1"/>
</dbReference>
<dbReference type="HOGENOM" id="CLU_236635_0_0_1"/>
<feature type="compositionally biased region" description="Polar residues" evidence="1">
    <location>
        <begin position="642"/>
        <end position="663"/>
    </location>
</feature>
<dbReference type="STRING" id="685588.A0A067TIE9"/>
<feature type="compositionally biased region" description="Low complexity" evidence="1">
    <location>
        <begin position="1787"/>
        <end position="1796"/>
    </location>
</feature>
<feature type="compositionally biased region" description="Low complexity" evidence="1">
    <location>
        <begin position="370"/>
        <end position="390"/>
    </location>
</feature>
<dbReference type="InterPro" id="IPR041698">
    <property type="entry name" value="Methyltransf_25"/>
</dbReference>
<feature type="compositionally biased region" description="Basic and acidic residues" evidence="1">
    <location>
        <begin position="212"/>
        <end position="221"/>
    </location>
</feature>
<feature type="compositionally biased region" description="Gly residues" evidence="1">
    <location>
        <begin position="832"/>
        <end position="843"/>
    </location>
</feature>
<name>A0A067TIE9_GALM3</name>
<evidence type="ECO:0000256" key="1">
    <source>
        <dbReference type="SAM" id="MobiDB-lite"/>
    </source>
</evidence>
<keyword evidence="4" id="KW-1185">Reference proteome</keyword>
<feature type="compositionally biased region" description="Polar residues" evidence="1">
    <location>
        <begin position="59"/>
        <end position="72"/>
    </location>
</feature>
<feature type="compositionally biased region" description="Low complexity" evidence="1">
    <location>
        <begin position="939"/>
        <end position="957"/>
    </location>
</feature>
<accession>A0A067TIE9</accession>
<dbReference type="EMBL" id="KL142369">
    <property type="protein sequence ID" value="KDR82916.1"/>
    <property type="molecule type" value="Genomic_DNA"/>
</dbReference>
<feature type="compositionally biased region" description="Polar residues" evidence="1">
    <location>
        <begin position="283"/>
        <end position="308"/>
    </location>
</feature>
<feature type="compositionally biased region" description="Polar residues" evidence="1">
    <location>
        <begin position="1529"/>
        <end position="1538"/>
    </location>
</feature>
<feature type="compositionally biased region" description="Low complexity" evidence="1">
    <location>
        <begin position="87"/>
        <end position="97"/>
    </location>
</feature>
<feature type="compositionally biased region" description="Polar residues" evidence="1">
    <location>
        <begin position="1802"/>
        <end position="1814"/>
    </location>
</feature>
<feature type="region of interest" description="Disordered" evidence="1">
    <location>
        <begin position="264"/>
        <end position="413"/>
    </location>
</feature>
<feature type="compositionally biased region" description="Low complexity" evidence="1">
    <location>
        <begin position="487"/>
        <end position="497"/>
    </location>
</feature>
<dbReference type="Pfam" id="PF13649">
    <property type="entry name" value="Methyltransf_25"/>
    <property type="match status" value="1"/>
</dbReference>
<feature type="region of interest" description="Disordered" evidence="1">
    <location>
        <begin position="939"/>
        <end position="996"/>
    </location>
</feature>
<feature type="region of interest" description="Disordered" evidence="1">
    <location>
        <begin position="830"/>
        <end position="885"/>
    </location>
</feature>
<feature type="compositionally biased region" description="Basic and acidic residues" evidence="1">
    <location>
        <begin position="850"/>
        <end position="871"/>
    </location>
</feature>
<dbReference type="OrthoDB" id="2013972at2759"/>
<dbReference type="SUPFAM" id="SSF53335">
    <property type="entry name" value="S-adenosyl-L-methionine-dependent methyltransferases"/>
    <property type="match status" value="1"/>
</dbReference>
<sequence length="1861" mass="197185">MAMDDQHHPPRPRYRRQMTVPPPSAAVSPSLQNNKPNSPWITRVASVESLHFAALHQQHAPSSSGQSSTNNHTQKHPSSLLKKRHSTYTLSSAASSTGMERTASLPPPLPPPSDHRIQDLQMPTRPPRNPARNPISGSGPSNASSSSFASVSASSSSTPPSSMSVSIPPPVRRSSLKSKSRPSTADSSAWERDRERHRERDREEVTPWEFQSLKEDDREGDSNSLRDIPSPRTPVTPSLKSRASSSAGFALGVATGPVEEVTPWELYPVPAQQQQQQQPPAPSNTLARSESNRSGSGKSDGESGNPNANGRRDSKSEKRKSKIKTLSSSSKKSSGSNASSSSNLQTPTPLVLSFSASAGYPAYPSTPMPGSIASGSGSGSGYSHSHSSAHNTHGHNHNPSPSSSAFGFAPSYSSSSAAASNAFLPHSPSTSTLGSAVSVISGYASGTGSGSASASASASGLPTTPLKASFTSTGPVEDVTPWELHPAPVAASSSSSGPGVGVDGSEGGARRASVDLREDREMGQGRVYANANANANTNRRSVDMSFGIGGVSHLRSRTGAGSGAGAGTGTGTGAGMGAGGVVGSVIGGFSLKGRRRGNSVGASSVSASSAASLAAAAGSESVPPLPLPLPVPVSLPPPLPQTVPTRQGQSQYPSPGRTSNPVPNSVPAPAGVKVNTSKPAATGPMEEVTPWELEDRLPSPLAGADAGSNAADQSQAEVDGVDVMSVPTKSTSGSGGGRQSGRPRGSMTVEQLEEVMPWELYPAPERGGDRERERERTAQAAAAAFANANAPVSSASIAAASAAASVSASGNPRQSTAGSAFADFGLRRRRSTGGGSVGGGVVGAAGKAKSVKDREREREREVKDREREKNRMSTSGLGLGIGTGISSTSIFPPPVSSSSPISPVGPSLLSLASSTSSSTKNASGSGSALVLDATQSASASAPSSSTSNSTPTPTTAAGLAHAQSQSQVHPPGQTHTHTQAQTQTQNQAQGQQAPKFSTADRTILEQLKANLQAREAQFVVKGVGHAVVGGGYSPGKKHHPYRKEEVPYPRSYGREVVDLDVWETMFALDMCESLTWHVFETPPTKVLELGCGTGTWILHCARTWKECHFVGLDIVPLHPDLQNVGSPDLASRITWVQHNFLDGLPFQNEEFDFVHIKRIALGVPEHKWDGLFEEIARVMKPGGALELVEEDLFFPGKLADDGDESFTTFRDDSSSVTRRNSTSSDRHRVTANGQDELDQLEHVSEADSPETPTTMTQNMLNPRGPSRPASPTRGREPIVQEDMPPVPKGYPHPPPQPVASSSTATLLYPPIGAPLPLYTPHSRSAARPALSVKTQRQTLSSDPYADLAASHPNIFGSSVSVLGGIGYLPSQDPFMELLKQQKRERAAAAAALKKGNSQPSPVVSVKPTVPKVSPFLLRSLTKSPTNPRDHTILQAVWNGMLEARWVNQTPLSILTTTLEYHFKDVRTHMPLQYTFPPVPVKPEEEDSEDEDNAPTPQQPSDSEPDTDDARDAVVVMPKKPRSTKSRKSANSNASTALSPHSDENGELPEEHRWLSMQGLLQHSSPYVSLDQSQGYAFSPSNKAGVPQKKTAMNRPMSRLPNMTLHIDLRTLNLHLALRAKEVIACSESMWEYVQEYQARSSKDAASSGRLRSGSGSIEGYMVGVQASESTSSLDQTQNAILEMTRDDFDHLLNNFEMDMQDKASVGHALQERFNWHVFPSPILQDRKAFDVACEKYDKWLVAERKAKQSTELPYPQHRSRNSMSSPVLIPPTPESSVSHDSNIIARSSSSPHPAASERLSDDTSSLATTLVPSSNRHDSTASHNAPLVSPSVSHMSAQSSVTQRLSRKTRVFVAWKPEAPY</sequence>
<feature type="compositionally biased region" description="Basic residues" evidence="1">
    <location>
        <begin position="1518"/>
        <end position="1527"/>
    </location>
</feature>